<dbReference type="Pfam" id="PF00226">
    <property type="entry name" value="DnaJ"/>
    <property type="match status" value="1"/>
</dbReference>
<evidence type="ECO:0000256" key="1">
    <source>
        <dbReference type="ARBA" id="ARBA00023186"/>
    </source>
</evidence>
<evidence type="ECO:0000256" key="2">
    <source>
        <dbReference type="SAM" id="MobiDB-lite"/>
    </source>
</evidence>
<dbReference type="InterPro" id="IPR026894">
    <property type="entry name" value="DnaJ_X"/>
</dbReference>
<proteinExistence type="predicted"/>
<dbReference type="GO" id="GO:0005829">
    <property type="term" value="C:cytosol"/>
    <property type="evidence" value="ECO:0007669"/>
    <property type="project" value="UniProtKB-ARBA"/>
</dbReference>
<gene>
    <name evidence="4" type="ORF">G7K_3462-t1</name>
</gene>
<keyword evidence="5" id="KW-1185">Reference proteome</keyword>
<dbReference type="AlphaFoldDB" id="A0A0E9NHY4"/>
<dbReference type="GO" id="GO:0016558">
    <property type="term" value="P:protein import into peroxisome matrix"/>
    <property type="evidence" value="ECO:0007669"/>
    <property type="project" value="TreeGrafter"/>
</dbReference>
<evidence type="ECO:0000313" key="5">
    <source>
        <dbReference type="Proteomes" id="UP000033140"/>
    </source>
</evidence>
<evidence type="ECO:0000259" key="3">
    <source>
        <dbReference type="PROSITE" id="PS50076"/>
    </source>
</evidence>
<dbReference type="SUPFAM" id="SSF46565">
    <property type="entry name" value="Chaperone J-domain"/>
    <property type="match status" value="1"/>
</dbReference>
<dbReference type="PROSITE" id="PS00636">
    <property type="entry name" value="DNAJ_1"/>
    <property type="match status" value="1"/>
</dbReference>
<dbReference type="OMA" id="RPALMDK"/>
<dbReference type="PANTHER" id="PTHR45006">
    <property type="entry name" value="DNAJ-LIKE PROTEIN 1"/>
    <property type="match status" value="1"/>
</dbReference>
<organism evidence="4 5">
    <name type="scientific">Saitoella complicata (strain BCRC 22490 / CBS 7301 / JCM 7358 / NBRC 10748 / NRRL Y-17804)</name>
    <dbReference type="NCBI Taxonomy" id="698492"/>
    <lineage>
        <taxon>Eukaryota</taxon>
        <taxon>Fungi</taxon>
        <taxon>Dikarya</taxon>
        <taxon>Ascomycota</taxon>
        <taxon>Taphrinomycotina</taxon>
        <taxon>Taphrinomycotina incertae sedis</taxon>
        <taxon>Saitoella</taxon>
    </lineage>
</organism>
<accession>A0A0E9NHY4</accession>
<protein>
    <recommendedName>
        <fullName evidence="3">J domain-containing protein</fullName>
    </recommendedName>
</protein>
<dbReference type="PANTHER" id="PTHR45006:SF1">
    <property type="entry name" value="DNAJ-LIKE PROTEIN 1"/>
    <property type="match status" value="1"/>
</dbReference>
<comment type="caution">
    <text evidence="4">The sequence shown here is derived from an EMBL/GenBank/DDBJ whole genome shotgun (WGS) entry which is preliminary data.</text>
</comment>
<dbReference type="Pfam" id="PF14308">
    <property type="entry name" value="DnaJ-X"/>
    <property type="match status" value="1"/>
</dbReference>
<dbReference type="CDD" id="cd06257">
    <property type="entry name" value="DnaJ"/>
    <property type="match status" value="1"/>
</dbReference>
<feature type="compositionally biased region" description="Basic and acidic residues" evidence="2">
    <location>
        <begin position="448"/>
        <end position="458"/>
    </location>
</feature>
<dbReference type="Gene3D" id="1.10.287.110">
    <property type="entry name" value="DnaJ domain"/>
    <property type="match status" value="1"/>
</dbReference>
<reference evidence="4 5" key="3">
    <citation type="journal article" date="2015" name="Genome Announc.">
        <title>Draft Genome Sequence of the Archiascomycetous Yeast Saitoella complicata.</title>
        <authorList>
            <person name="Yamauchi K."/>
            <person name="Kondo S."/>
            <person name="Hamamoto M."/>
            <person name="Takahashi Y."/>
            <person name="Ogura Y."/>
            <person name="Hayashi T."/>
            <person name="Nishida H."/>
        </authorList>
    </citation>
    <scope>NUCLEOTIDE SEQUENCE [LARGE SCALE GENOMIC DNA]</scope>
    <source>
        <strain evidence="4 5">NRRL Y-17804</strain>
    </source>
</reference>
<dbReference type="EMBL" id="BACD03000021">
    <property type="protein sequence ID" value="GAO49311.1"/>
    <property type="molecule type" value="Genomic_DNA"/>
</dbReference>
<dbReference type="OrthoDB" id="552049at2759"/>
<feature type="compositionally biased region" description="Low complexity" evidence="2">
    <location>
        <begin position="157"/>
        <end position="168"/>
    </location>
</feature>
<feature type="domain" description="J" evidence="3">
    <location>
        <begin position="6"/>
        <end position="73"/>
    </location>
</feature>
<sequence length="458" mass="50704">MVTETEYYDLLGVAPTATDLEIKKAYRKAAIKHHPDKAAEVDREAATQKFQQIGEAYQILADPDLRSRYDKFGKEGAMPESGFEDPSEIFSKLFGGEAFVDLIGEISLIRDMNKAMEIQERAEQEAAVAEASGIVAGEGSSPSTDKFPTDPNAPKDAATPASPSMAAALGVATPPKSGQLQITAGDVEEAAAQSAAGMSDRKKSLKKEEKKKGGLTKEQRAELEAYEAERRKVREERVDTLAKKLIERLSIWTETDRGEDMRVAFETKMKLEAENLKMESFGVELLQAIGQTYTQKSSTYLKSQKFLGIGGFFSKLKDKGTLVKETWNTMSAAIDAQMTAEQIAKLEEAGGEDFTPERQAELQQEMMGKILNASWRGTKWEIQGVLRDVCDRVLNDKSVSAAKRQLRAEALWMVGRIFKAVVPEEGDEGRELERLVAESSRKKKKEKEKKTKESKAKA</sequence>
<dbReference type="InterPro" id="IPR036869">
    <property type="entry name" value="J_dom_sf"/>
</dbReference>
<feature type="compositionally biased region" description="Basic and acidic residues" evidence="2">
    <location>
        <begin position="199"/>
        <end position="221"/>
    </location>
</feature>
<name>A0A0E9NHY4_SAICN</name>
<reference evidence="4 5" key="2">
    <citation type="journal article" date="2014" name="J. Gen. Appl. Microbiol.">
        <title>The early diverging ascomycetous budding yeast Saitoella complicata has three histone deacetylases belonging to the Clr6, Hos2, and Rpd3 lineages.</title>
        <authorList>
            <person name="Nishida H."/>
            <person name="Matsumoto T."/>
            <person name="Kondo S."/>
            <person name="Hamamoto M."/>
            <person name="Yoshikawa H."/>
        </authorList>
    </citation>
    <scope>NUCLEOTIDE SEQUENCE [LARGE SCALE GENOMIC DNA]</scope>
    <source>
        <strain evidence="4 5">NRRL Y-17804</strain>
    </source>
</reference>
<keyword evidence="1" id="KW-0143">Chaperone</keyword>
<dbReference type="PRINTS" id="PR00625">
    <property type="entry name" value="JDOMAIN"/>
</dbReference>
<dbReference type="InterPro" id="IPR052814">
    <property type="entry name" value="Peroxisomal_DnaJ"/>
</dbReference>
<feature type="region of interest" description="Disordered" evidence="2">
    <location>
        <begin position="426"/>
        <end position="458"/>
    </location>
</feature>
<dbReference type="FunFam" id="1.10.287.110:FF:000028">
    <property type="entry name" value="DnaJ domain protein"/>
    <property type="match status" value="1"/>
</dbReference>
<feature type="region of interest" description="Disordered" evidence="2">
    <location>
        <begin position="135"/>
        <end position="171"/>
    </location>
</feature>
<reference evidence="4 5" key="1">
    <citation type="journal article" date="2011" name="J. Gen. Appl. Microbiol.">
        <title>Draft genome sequencing of the enigmatic yeast Saitoella complicata.</title>
        <authorList>
            <person name="Nishida H."/>
            <person name="Hamamoto M."/>
            <person name="Sugiyama J."/>
        </authorList>
    </citation>
    <scope>NUCLEOTIDE SEQUENCE [LARGE SCALE GENOMIC DNA]</scope>
    <source>
        <strain evidence="4 5">NRRL Y-17804</strain>
    </source>
</reference>
<feature type="region of interest" description="Disordered" evidence="2">
    <location>
        <begin position="191"/>
        <end position="221"/>
    </location>
</feature>
<feature type="compositionally biased region" description="Basic and acidic residues" evidence="2">
    <location>
        <begin position="429"/>
        <end position="440"/>
    </location>
</feature>
<dbReference type="STRING" id="698492.A0A0E9NHY4"/>
<dbReference type="InterPro" id="IPR001623">
    <property type="entry name" value="DnaJ_domain"/>
</dbReference>
<dbReference type="Proteomes" id="UP000033140">
    <property type="component" value="Unassembled WGS sequence"/>
</dbReference>
<evidence type="ECO:0000313" key="4">
    <source>
        <dbReference type="EMBL" id="GAO49311.1"/>
    </source>
</evidence>
<dbReference type="InterPro" id="IPR018253">
    <property type="entry name" value="DnaJ_domain_CS"/>
</dbReference>
<dbReference type="PROSITE" id="PS50076">
    <property type="entry name" value="DNAJ_2"/>
    <property type="match status" value="1"/>
</dbReference>
<dbReference type="RefSeq" id="XP_019022359.1">
    <property type="nucleotide sequence ID" value="XM_019171806.1"/>
</dbReference>
<dbReference type="SMART" id="SM00271">
    <property type="entry name" value="DnaJ"/>
    <property type="match status" value="1"/>
</dbReference>